<sequence>MTETTAERLRRRNLRDLWLIEENGEVREVPPGTLDADHFVLARIEARDIRANLLFAALGRDGYVEYATWYQAQAQQALATAQAHTRKPNDPEPFDDTPPDDSRWRAHSVALEQAAEDAILELGLVQPRYEEVADALGPYRAHLVRALVHWTRPPPPDASDRAPEAGGPGNSPSGSSAPP</sequence>
<proteinExistence type="predicted"/>
<protein>
    <submittedName>
        <fullName evidence="2">Uncharacterized protein</fullName>
    </submittedName>
</protein>
<gene>
    <name evidence="2" type="ORF">QO006_001256</name>
</gene>
<evidence type="ECO:0000256" key="1">
    <source>
        <dbReference type="SAM" id="MobiDB-lite"/>
    </source>
</evidence>
<feature type="region of interest" description="Disordered" evidence="1">
    <location>
        <begin position="150"/>
        <end position="179"/>
    </location>
</feature>
<keyword evidence="3" id="KW-1185">Reference proteome</keyword>
<organism evidence="2 3">
    <name type="scientific">Deinococcus enclensis</name>
    <dbReference type="NCBI Taxonomy" id="1049582"/>
    <lineage>
        <taxon>Bacteria</taxon>
        <taxon>Thermotogati</taxon>
        <taxon>Deinococcota</taxon>
        <taxon>Deinococci</taxon>
        <taxon>Deinococcales</taxon>
        <taxon>Deinococcaceae</taxon>
        <taxon>Deinococcus</taxon>
    </lineage>
</organism>
<feature type="compositionally biased region" description="Low complexity" evidence="1">
    <location>
        <begin position="170"/>
        <end position="179"/>
    </location>
</feature>
<name>A0ABT9MBF8_9DEIO</name>
<comment type="caution">
    <text evidence="2">The sequence shown here is derived from an EMBL/GenBank/DDBJ whole genome shotgun (WGS) entry which is preliminary data.</text>
</comment>
<dbReference type="Proteomes" id="UP001232163">
    <property type="component" value="Unassembled WGS sequence"/>
</dbReference>
<dbReference type="RefSeq" id="WP_307464976.1">
    <property type="nucleotide sequence ID" value="NZ_JAURUR010000002.1"/>
</dbReference>
<reference evidence="2 3" key="1">
    <citation type="submission" date="2023-07" db="EMBL/GenBank/DDBJ databases">
        <title>Genomic Encyclopedia of Type Strains, Phase IV (KMG-IV): sequencing the most valuable type-strain genomes for metagenomic binning, comparative biology and taxonomic classification.</title>
        <authorList>
            <person name="Goeker M."/>
        </authorList>
    </citation>
    <scope>NUCLEOTIDE SEQUENCE [LARGE SCALE GENOMIC DNA]</scope>
    <source>
        <strain evidence="2 3">NIO-1023</strain>
    </source>
</reference>
<accession>A0ABT9MBF8</accession>
<evidence type="ECO:0000313" key="2">
    <source>
        <dbReference type="EMBL" id="MDP9763839.1"/>
    </source>
</evidence>
<feature type="region of interest" description="Disordered" evidence="1">
    <location>
        <begin position="80"/>
        <end position="103"/>
    </location>
</feature>
<dbReference type="EMBL" id="JAURUR010000002">
    <property type="protein sequence ID" value="MDP9763839.1"/>
    <property type="molecule type" value="Genomic_DNA"/>
</dbReference>
<evidence type="ECO:0000313" key="3">
    <source>
        <dbReference type="Proteomes" id="UP001232163"/>
    </source>
</evidence>